<dbReference type="Gene3D" id="3.30.920.10">
    <property type="entry name" value="Frataxin/CyaY"/>
    <property type="match status" value="1"/>
</dbReference>
<evidence type="ECO:0000313" key="6">
    <source>
        <dbReference type="Proteomes" id="UP001642484"/>
    </source>
</evidence>
<dbReference type="InterPro" id="IPR002908">
    <property type="entry name" value="Frataxin/CyaY"/>
</dbReference>
<dbReference type="PANTHER" id="PTHR16821:SF2">
    <property type="entry name" value="FRATAXIN, MITOCHONDRIAL"/>
    <property type="match status" value="1"/>
</dbReference>
<name>A0ABP0I810_9DINO</name>
<gene>
    <name evidence="4" type="ORF">CCMP2556_LOCUS5107</name>
    <name evidence="5" type="ORF">CCMP2556_LOCUS52494</name>
</gene>
<dbReference type="Pfam" id="PF01491">
    <property type="entry name" value="Frataxin_Cyay"/>
    <property type="match status" value="1"/>
</dbReference>
<protein>
    <recommendedName>
        <fullName evidence="7">Ferroxidase</fullName>
    </recommendedName>
</protein>
<evidence type="ECO:0000256" key="2">
    <source>
        <dbReference type="ARBA" id="ARBA00022496"/>
    </source>
</evidence>
<dbReference type="PANTHER" id="PTHR16821">
    <property type="entry name" value="FRATAXIN"/>
    <property type="match status" value="1"/>
</dbReference>
<organism evidence="4 6">
    <name type="scientific">Durusdinium trenchii</name>
    <dbReference type="NCBI Taxonomy" id="1381693"/>
    <lineage>
        <taxon>Eukaryota</taxon>
        <taxon>Sar</taxon>
        <taxon>Alveolata</taxon>
        <taxon>Dinophyceae</taxon>
        <taxon>Suessiales</taxon>
        <taxon>Symbiodiniaceae</taxon>
        <taxon>Durusdinium</taxon>
    </lineage>
</organism>
<comment type="caution">
    <text evidence="4">The sequence shown here is derived from an EMBL/GenBank/DDBJ whole genome shotgun (WGS) entry which is preliminary data.</text>
</comment>
<feature type="non-terminal residue" evidence="4">
    <location>
        <position position="1"/>
    </location>
</feature>
<dbReference type="EMBL" id="CAXAMN010027859">
    <property type="protein sequence ID" value="CAK9113416.1"/>
    <property type="molecule type" value="Genomic_DNA"/>
</dbReference>
<dbReference type="InterPro" id="IPR036524">
    <property type="entry name" value="Frataxin/CyaY_sf"/>
</dbReference>
<dbReference type="SUPFAM" id="SSF55387">
    <property type="entry name" value="Frataxin/Nqo15-like"/>
    <property type="match status" value="1"/>
</dbReference>
<dbReference type="PROSITE" id="PS01344">
    <property type="entry name" value="FRATAXIN_1"/>
    <property type="match status" value="1"/>
</dbReference>
<evidence type="ECO:0000256" key="3">
    <source>
        <dbReference type="ARBA" id="ARBA00023004"/>
    </source>
</evidence>
<keyword evidence="2" id="KW-0410">Iron transport</keyword>
<keyword evidence="2" id="KW-0813">Transport</keyword>
<dbReference type="EMBL" id="CAXAMN010002160">
    <property type="protein sequence ID" value="CAK8998076.1"/>
    <property type="molecule type" value="Genomic_DNA"/>
</dbReference>
<dbReference type="NCBIfam" id="TIGR03421">
    <property type="entry name" value="FeS_CyaY"/>
    <property type="match status" value="1"/>
</dbReference>
<comment type="similarity">
    <text evidence="1">Belongs to the frataxin family.</text>
</comment>
<dbReference type="Proteomes" id="UP001642484">
    <property type="component" value="Unassembled WGS sequence"/>
</dbReference>
<sequence length="134" mass="14882">VSSAPRRLATGRGDVGGDEMAVTETEFHAKAEVSLQQIFESLDASNLDCVDDLGYEDGVLTVKLEGGRTFVINKHYVTRQIWYASPVSGALYFNLQADQTWRTKDAMELGKCFLQDLIQVCPEAQELDPAKFYA</sequence>
<dbReference type="InterPro" id="IPR020895">
    <property type="entry name" value="Frataxin_CS"/>
</dbReference>
<evidence type="ECO:0000313" key="4">
    <source>
        <dbReference type="EMBL" id="CAK8998076.1"/>
    </source>
</evidence>
<accession>A0ABP0I810</accession>
<evidence type="ECO:0008006" key="7">
    <source>
        <dbReference type="Google" id="ProtNLM"/>
    </source>
</evidence>
<keyword evidence="3" id="KW-0408">Iron</keyword>
<evidence type="ECO:0000313" key="5">
    <source>
        <dbReference type="EMBL" id="CAK9113416.1"/>
    </source>
</evidence>
<dbReference type="SMART" id="SM01219">
    <property type="entry name" value="Frataxin_Cyay"/>
    <property type="match status" value="1"/>
</dbReference>
<keyword evidence="6" id="KW-1185">Reference proteome</keyword>
<keyword evidence="2" id="KW-0406">Ion transport</keyword>
<dbReference type="PROSITE" id="PS50810">
    <property type="entry name" value="FRATAXIN_2"/>
    <property type="match status" value="1"/>
</dbReference>
<proteinExistence type="inferred from homology"/>
<evidence type="ECO:0000256" key="1">
    <source>
        <dbReference type="ARBA" id="ARBA00008183"/>
    </source>
</evidence>
<reference evidence="4 6" key="1">
    <citation type="submission" date="2024-02" db="EMBL/GenBank/DDBJ databases">
        <authorList>
            <person name="Chen Y."/>
            <person name="Shah S."/>
            <person name="Dougan E. K."/>
            <person name="Thang M."/>
            <person name="Chan C."/>
        </authorList>
    </citation>
    <scope>NUCLEOTIDE SEQUENCE [LARGE SCALE GENOMIC DNA]</scope>
</reference>